<dbReference type="PROSITE" id="PS50181">
    <property type="entry name" value="FBOX"/>
    <property type="match status" value="1"/>
</dbReference>
<dbReference type="Proteomes" id="UP000273054">
    <property type="component" value="Segment"/>
</dbReference>
<dbReference type="Gene3D" id="1.20.1280.50">
    <property type="match status" value="1"/>
</dbReference>
<evidence type="ECO:0000313" key="3">
    <source>
        <dbReference type="Proteomes" id="UP000273054"/>
    </source>
</evidence>
<name>A0A2R8FEY1_9VIRU</name>
<feature type="domain" description="F-box" evidence="1">
    <location>
        <begin position="1"/>
        <end position="43"/>
    </location>
</feature>
<reference evidence="2" key="1">
    <citation type="submission" date="2018-03" db="EMBL/GenBank/DDBJ databases">
        <authorList>
            <consortium name="Urmite Genomes"/>
        </authorList>
    </citation>
    <scope>NUCLEOTIDE SEQUENCE [LARGE SCALE GENOMIC DNA]</scope>
    <source>
        <strain evidence="2">IHUMI-27.7</strain>
    </source>
</reference>
<keyword evidence="3" id="KW-1185">Reference proteome</keyword>
<protein>
    <submittedName>
        <fullName evidence="2">F-box domain-containing protein</fullName>
    </submittedName>
</protein>
<dbReference type="SUPFAM" id="SSF81383">
    <property type="entry name" value="F-box domain"/>
    <property type="match status" value="1"/>
</dbReference>
<gene>
    <name evidence="2" type="ORF">BRZCDTV_424</name>
</gene>
<dbReference type="InterPro" id="IPR036047">
    <property type="entry name" value="F-box-like_dom_sf"/>
</dbReference>
<dbReference type="InterPro" id="IPR001810">
    <property type="entry name" value="F-box_dom"/>
</dbReference>
<dbReference type="EMBL" id="LT994651">
    <property type="protein sequence ID" value="SPN79577.1"/>
    <property type="molecule type" value="Genomic_DNA"/>
</dbReference>
<evidence type="ECO:0000259" key="1">
    <source>
        <dbReference type="PROSITE" id="PS50181"/>
    </source>
</evidence>
<proteinExistence type="predicted"/>
<organism evidence="2">
    <name type="scientific">Brazilian cedratvirus IHUMI</name>
    <dbReference type="NCBI Taxonomy" id="2126980"/>
    <lineage>
        <taxon>Viruses</taxon>
        <taxon>Pithoviruses</taxon>
        <taxon>Orthocedratvirinae</taxon>
        <taxon>Alphacedratvirus</taxon>
        <taxon>Alphacedratvirus brasiliense</taxon>
    </lineage>
</organism>
<sequence length="233" mass="26616">MLLSREVLFVILQEVEVGNLFGLSLVDRELKQMCADKNLWKKIFAKEGLIMLEQSESLGSWILNYKNSLGSLTKTSTIMRATYSIIGSRSPFSFTPAKIVPDIDLNLIGNASMIHVPGVTNEDELQSLLLRRRLCVVDFTCPDCKTSKTNLQPLTLRLEESRGSFSMDIRESCSKHGKCKFYFCDDLTKEQVFYLVYKLHYYSLVKEDTTSLISHMVDGLSYFMTTRSNLPFM</sequence>
<evidence type="ECO:0000313" key="2">
    <source>
        <dbReference type="EMBL" id="SPN79577.1"/>
    </source>
</evidence>
<accession>A0A2R8FEY1</accession>